<evidence type="ECO:0000313" key="1">
    <source>
        <dbReference type="EMBL" id="GAA48479.1"/>
    </source>
</evidence>
<sequence length="623" mass="71109">MLSWACCSRRQQEKFTVSKLLGQEGYLSVNFCEKPNTAYTAEIHLINVIFGTSSVRSFRLIYQLSLSWSNLVRRNAINETHVINTETYPVFFTLKRVSIAPEFRQPSRSTYPLLCRNLKSGYLTREESDVNAVPNVRNDGSVIVSPTDVIGSYRVIRTSIVSEVYRIKRDAGKNCNLTVWNKSFHVQIRVSGNRWPEKLDFLESISMGRFKPVLWAKKYLKATVRLPRFYWPITLFQICIKLNLSLDPINTLICKSTWFCERFTWNPAESPACDVSRQLNVLHQAWQHHKREIQLGSRVRTIPEIQEGRIYKQLINVCCSSSDNNGTSEIGIPFPAMKFEDFCSVEEYHKRDIHLKPNNYAKAVYSSTPAVFHILTQVDCKLNPIHQVWSPRIATKNYRDTFNSSSAKDFNAYLQCVIPIDGITLSSISFSIGNLTVIARDTLEKSSPFVSTNTGNLATTITAVSVTATSKHLRFSSSTSINIININNRRHGYHQSRQDYKNLINSSATPKVFYGFPITTKGDSNIIVDTDASLPYNHIGYLIIRKALECKEEQRVASMSFCLVLLHHEVRTTQVADTRGATDIPDEGWPPQIIVRSGYLNFPLCKFEIRKYRFTATETDITL</sequence>
<accession>G7Y694</accession>
<dbReference type="Proteomes" id="UP000008909">
    <property type="component" value="Unassembled WGS sequence"/>
</dbReference>
<organism evidence="1 2">
    <name type="scientific">Clonorchis sinensis</name>
    <name type="common">Chinese liver fluke</name>
    <dbReference type="NCBI Taxonomy" id="79923"/>
    <lineage>
        <taxon>Eukaryota</taxon>
        <taxon>Metazoa</taxon>
        <taxon>Spiralia</taxon>
        <taxon>Lophotrochozoa</taxon>
        <taxon>Platyhelminthes</taxon>
        <taxon>Trematoda</taxon>
        <taxon>Digenea</taxon>
        <taxon>Opisthorchiida</taxon>
        <taxon>Opisthorchiata</taxon>
        <taxon>Opisthorchiidae</taxon>
        <taxon>Clonorchis</taxon>
    </lineage>
</organism>
<gene>
    <name evidence="1" type="ORF">CLF_101661</name>
</gene>
<dbReference type="AlphaFoldDB" id="G7Y694"/>
<reference evidence="1" key="1">
    <citation type="journal article" date="2011" name="Genome Biol.">
        <title>The draft genome of the carcinogenic human liver fluke Clonorchis sinensis.</title>
        <authorList>
            <person name="Wang X."/>
            <person name="Chen W."/>
            <person name="Huang Y."/>
            <person name="Sun J."/>
            <person name="Men J."/>
            <person name="Liu H."/>
            <person name="Luo F."/>
            <person name="Guo L."/>
            <person name="Lv X."/>
            <person name="Deng C."/>
            <person name="Zhou C."/>
            <person name="Fan Y."/>
            <person name="Li X."/>
            <person name="Huang L."/>
            <person name="Hu Y."/>
            <person name="Liang C."/>
            <person name="Hu X."/>
            <person name="Xu J."/>
            <person name="Yu X."/>
        </authorList>
    </citation>
    <scope>NUCLEOTIDE SEQUENCE [LARGE SCALE GENOMIC DNA]</scope>
    <source>
        <strain evidence="1">Henan</strain>
    </source>
</reference>
<proteinExistence type="predicted"/>
<evidence type="ECO:0000313" key="2">
    <source>
        <dbReference type="Proteomes" id="UP000008909"/>
    </source>
</evidence>
<reference key="2">
    <citation type="submission" date="2011-10" db="EMBL/GenBank/DDBJ databases">
        <title>The genome and transcriptome sequence of Clonorchis sinensis provide insights into the carcinogenic liver fluke.</title>
        <authorList>
            <person name="Wang X."/>
            <person name="Huang Y."/>
            <person name="Chen W."/>
            <person name="Liu H."/>
            <person name="Guo L."/>
            <person name="Chen Y."/>
            <person name="Luo F."/>
            <person name="Zhou W."/>
            <person name="Sun J."/>
            <person name="Mao Q."/>
            <person name="Liang P."/>
            <person name="Zhou C."/>
            <person name="Tian Y."/>
            <person name="Men J."/>
            <person name="Lv X."/>
            <person name="Huang L."/>
            <person name="Zhou J."/>
            <person name="Hu Y."/>
            <person name="Li R."/>
            <person name="Zhang F."/>
            <person name="Lei H."/>
            <person name="Li X."/>
            <person name="Hu X."/>
            <person name="Liang C."/>
            <person name="Xu J."/>
            <person name="Wu Z."/>
            <person name="Yu X."/>
        </authorList>
    </citation>
    <scope>NUCLEOTIDE SEQUENCE</scope>
    <source>
        <strain>Henan</strain>
    </source>
</reference>
<keyword evidence="2" id="KW-1185">Reference proteome</keyword>
<protein>
    <submittedName>
        <fullName evidence="1">Uncharacterized protein</fullName>
    </submittedName>
</protein>
<name>G7Y694_CLOSI</name>
<dbReference type="EMBL" id="DF142892">
    <property type="protein sequence ID" value="GAA48479.1"/>
    <property type="molecule type" value="Genomic_DNA"/>
</dbReference>